<reference evidence="13" key="1">
    <citation type="journal article" date="2012" name="G3 (Bethesda)">
        <title>Pichia sorbitophila, an interspecies yeast hybrid reveals early steps of genome resolution following polyploidization.</title>
        <authorList>
            <person name="Leh Louis V."/>
            <person name="Despons L."/>
            <person name="Friedrich A."/>
            <person name="Martin T."/>
            <person name="Durrens P."/>
            <person name="Casaregola S."/>
            <person name="Neuveglise C."/>
            <person name="Fairhead C."/>
            <person name="Marck C."/>
            <person name="Cruz J.A."/>
            <person name="Straub M.L."/>
            <person name="Kugler V."/>
            <person name="Sacerdot C."/>
            <person name="Uzunov Z."/>
            <person name="Thierry A."/>
            <person name="Weiss S."/>
            <person name="Bleykasten C."/>
            <person name="De Montigny J."/>
            <person name="Jacques N."/>
            <person name="Jung P."/>
            <person name="Lemaire M."/>
            <person name="Mallet S."/>
            <person name="Morel G."/>
            <person name="Richard G.F."/>
            <person name="Sarkar A."/>
            <person name="Savel G."/>
            <person name="Schacherer J."/>
            <person name="Seret M.L."/>
            <person name="Talla E."/>
            <person name="Samson G."/>
            <person name="Jubin C."/>
            <person name="Poulain J."/>
            <person name="Vacherie B."/>
            <person name="Barbe V."/>
            <person name="Pelletier E."/>
            <person name="Sherman D.J."/>
            <person name="Westhof E."/>
            <person name="Weissenbach J."/>
            <person name="Baret P.V."/>
            <person name="Wincker P."/>
            <person name="Gaillardin C."/>
            <person name="Dujon B."/>
            <person name="Souciet J.L."/>
        </authorList>
    </citation>
    <scope>NUCLEOTIDE SEQUENCE [LARGE SCALE GENOMIC DNA]</scope>
    <source>
        <strain evidence="13">CBS 270.75 / DBVPG 7215 / KCTC 17166 / NRRL Y-17582</strain>
    </source>
</reference>
<name>G8JUG9_ERECY</name>
<dbReference type="Gene3D" id="3.10.290.10">
    <property type="entry name" value="RNA-binding S4 domain"/>
    <property type="match status" value="1"/>
</dbReference>
<dbReference type="OMA" id="GDMFQVE"/>
<dbReference type="FunFam" id="3.10.290.10:FF:000025">
    <property type="entry name" value="30S ribosomal subunit S4"/>
    <property type="match status" value="1"/>
</dbReference>
<evidence type="ECO:0000256" key="3">
    <source>
        <dbReference type="ARBA" id="ARBA00022730"/>
    </source>
</evidence>
<dbReference type="PROSITE" id="PS00632">
    <property type="entry name" value="RIBOSOMAL_S4"/>
    <property type="match status" value="1"/>
</dbReference>
<keyword evidence="7" id="KW-0687">Ribonucleoprotein</keyword>
<comment type="subcellular location">
    <subcellularLocation>
        <location evidence="1">Mitochondrion</location>
    </subcellularLocation>
</comment>
<dbReference type="HOGENOM" id="CLU_026386_0_0_1"/>
<dbReference type="InterPro" id="IPR018079">
    <property type="entry name" value="Ribosomal_uS4_CS"/>
</dbReference>
<sequence length="474" mass="54048">MPRKALLLKSLARGKIRASFNKYNLFNLYKKSQVDFRSKTLYQQKWTAKQETRAYHGEHLTESRWQTTFSPQLSSVAQLDASLKGGSVQSTPILLQTYAVLEKRLDFALFRAMFASSIRQARQFILHGNVFVNGVKIKHPGYQLKPGDIFNVKAEKVLQALGTKKPSLEDALKVDKKQITLWNRYVTEARNNPREVWESKLKHIKGLPASRPEKQQFLEFIKHYNSQVEQEKLRVLKGSTKVSTLAKIISVGQAIPAEEAVTVASFESAFHGDKHLGQSAFEIYQALVGSKVLTKFQGSSVDDMAAAIIGYKKETDIDDPLKKTVRTVSQSLNEFQLKQDETFRKIYDDKKGNLATCELPYDPEWVNKLPLHPQINVLKLREDPAAAQKSINLLWQTGLFGRQNPSKPYFTPWKPRPFLAPFAILPHHLEISFKTCHAVYLRDPVARPGHSEVISPFGLPVHQRAYMYYVRKGK</sequence>
<dbReference type="GeneID" id="11471114"/>
<keyword evidence="5" id="KW-0689">Ribosomal protein</keyword>
<evidence type="ECO:0000313" key="12">
    <source>
        <dbReference type="EMBL" id="AET40749.1"/>
    </source>
</evidence>
<accession>G8JUG9</accession>
<gene>
    <name evidence="12" type="ordered locus">Ecym_6374</name>
</gene>
<evidence type="ECO:0000256" key="6">
    <source>
        <dbReference type="ARBA" id="ARBA00023128"/>
    </source>
</evidence>
<dbReference type="RefSeq" id="XP_003647566.1">
    <property type="nucleotide sequence ID" value="XM_003647518.1"/>
</dbReference>
<dbReference type="CDD" id="cd00165">
    <property type="entry name" value="S4"/>
    <property type="match status" value="1"/>
</dbReference>
<dbReference type="SUPFAM" id="SSF55174">
    <property type="entry name" value="Alpha-L RNA-binding motif"/>
    <property type="match status" value="1"/>
</dbReference>
<evidence type="ECO:0000256" key="4">
    <source>
        <dbReference type="ARBA" id="ARBA00022884"/>
    </source>
</evidence>
<dbReference type="AlphaFoldDB" id="G8JUG9"/>
<keyword evidence="6" id="KW-0496">Mitochondrion</keyword>
<dbReference type="GO" id="GO:0003735">
    <property type="term" value="F:structural constituent of ribosome"/>
    <property type="evidence" value="ECO:0007669"/>
    <property type="project" value="EnsemblFungi"/>
</dbReference>
<organism evidence="12 13">
    <name type="scientific">Eremothecium cymbalariae (strain CBS 270.75 / DBVPG 7215 / KCTC 17166 / NRRL Y-17582)</name>
    <name type="common">Yeast</name>
    <dbReference type="NCBI Taxonomy" id="931890"/>
    <lineage>
        <taxon>Eukaryota</taxon>
        <taxon>Fungi</taxon>
        <taxon>Dikarya</taxon>
        <taxon>Ascomycota</taxon>
        <taxon>Saccharomycotina</taxon>
        <taxon>Saccharomycetes</taxon>
        <taxon>Saccharomycetales</taxon>
        <taxon>Saccharomycetaceae</taxon>
        <taxon>Eremothecium</taxon>
    </lineage>
</organism>
<evidence type="ECO:0000313" key="13">
    <source>
        <dbReference type="Proteomes" id="UP000006790"/>
    </source>
</evidence>
<proteinExistence type="inferred from homology"/>
<dbReference type="EMBL" id="CP002502">
    <property type="protein sequence ID" value="AET40749.1"/>
    <property type="molecule type" value="Genomic_DNA"/>
</dbReference>
<evidence type="ECO:0000259" key="11">
    <source>
        <dbReference type="SMART" id="SM00363"/>
    </source>
</evidence>
<dbReference type="eggNOG" id="ENOG502QTS9">
    <property type="taxonomic scope" value="Eukaryota"/>
</dbReference>
<dbReference type="InterPro" id="IPR022801">
    <property type="entry name" value="Ribosomal_uS4"/>
</dbReference>
<dbReference type="GO" id="GO:0005763">
    <property type="term" value="C:mitochondrial small ribosomal subunit"/>
    <property type="evidence" value="ECO:0007669"/>
    <property type="project" value="EnsemblFungi"/>
</dbReference>
<evidence type="ECO:0000256" key="7">
    <source>
        <dbReference type="ARBA" id="ARBA00023274"/>
    </source>
</evidence>
<dbReference type="Pfam" id="PF01479">
    <property type="entry name" value="S4"/>
    <property type="match status" value="1"/>
</dbReference>
<dbReference type="InterPro" id="IPR036986">
    <property type="entry name" value="S4_RNA-bd_sf"/>
</dbReference>
<dbReference type="FunCoup" id="G8JUG9">
    <property type="interactions" value="152"/>
</dbReference>
<dbReference type="GO" id="GO:0019843">
    <property type="term" value="F:rRNA binding"/>
    <property type="evidence" value="ECO:0007669"/>
    <property type="project" value="UniProtKB-KW"/>
</dbReference>
<evidence type="ECO:0000256" key="10">
    <source>
        <dbReference type="PROSITE-ProRule" id="PRU00182"/>
    </source>
</evidence>
<keyword evidence="4 10" id="KW-0694">RNA-binding</keyword>
<evidence type="ECO:0000256" key="2">
    <source>
        <dbReference type="ARBA" id="ARBA00007465"/>
    </source>
</evidence>
<dbReference type="PANTHER" id="PTHR11831:SF4">
    <property type="entry name" value="SMALL RIBOSOMAL SUBUNIT PROTEIN US4M"/>
    <property type="match status" value="1"/>
</dbReference>
<comment type="similarity">
    <text evidence="2">Belongs to the universal ribosomal protein uS4 family.</text>
</comment>
<evidence type="ECO:0000256" key="9">
    <source>
        <dbReference type="ARBA" id="ARBA00071419"/>
    </source>
</evidence>
<dbReference type="PANTHER" id="PTHR11831">
    <property type="entry name" value="30S 40S RIBOSOMAL PROTEIN"/>
    <property type="match status" value="1"/>
</dbReference>
<dbReference type="PROSITE" id="PS50889">
    <property type="entry name" value="S4"/>
    <property type="match status" value="1"/>
</dbReference>
<dbReference type="KEGG" id="erc:Ecym_6374"/>
<evidence type="ECO:0000256" key="8">
    <source>
        <dbReference type="ARBA" id="ARBA00037226"/>
    </source>
</evidence>
<comment type="function">
    <text evidence="8">Component of the mitochondrial ribosome (mitoribosome), a dedicated translation machinery responsible for the synthesis of mitochondrial genome-encoded proteins, including at least some of the essential transmembrane subunits of the mitochondrial respiratory chain. The mitoribosomes are attached to the mitochondrial inner membrane and translation products are cotranslationally integrated into the membrane.</text>
</comment>
<dbReference type="Proteomes" id="UP000006790">
    <property type="component" value="Chromosome 6"/>
</dbReference>
<dbReference type="InterPro" id="IPR002942">
    <property type="entry name" value="S4_RNA-bd"/>
</dbReference>
<keyword evidence="3 10" id="KW-0699">rRNA-binding</keyword>
<evidence type="ECO:0000256" key="1">
    <source>
        <dbReference type="ARBA" id="ARBA00004173"/>
    </source>
</evidence>
<dbReference type="InParanoid" id="G8JUG9"/>
<protein>
    <recommendedName>
        <fullName evidence="9">Small ribosomal subunit protein uS4m</fullName>
    </recommendedName>
</protein>
<dbReference type="STRING" id="931890.G8JUG9"/>
<keyword evidence="13" id="KW-1185">Reference proteome</keyword>
<dbReference type="SMART" id="SM00363">
    <property type="entry name" value="S4"/>
    <property type="match status" value="1"/>
</dbReference>
<dbReference type="OrthoDB" id="3356781at2759"/>
<dbReference type="GO" id="GO:0042274">
    <property type="term" value="P:ribosomal small subunit biogenesis"/>
    <property type="evidence" value="ECO:0007669"/>
    <property type="project" value="TreeGrafter"/>
</dbReference>
<evidence type="ECO:0000256" key="5">
    <source>
        <dbReference type="ARBA" id="ARBA00022980"/>
    </source>
</evidence>
<feature type="domain" description="RNA-binding S4" evidence="11">
    <location>
        <begin position="103"/>
        <end position="163"/>
    </location>
</feature>